<evidence type="ECO:0000313" key="1">
    <source>
        <dbReference type="EMBL" id="MBX61876.1"/>
    </source>
</evidence>
<accession>A0A2P2Q4H5</accession>
<protein>
    <submittedName>
        <fullName evidence="1">Uncharacterized protein</fullName>
    </submittedName>
</protein>
<name>A0A2P2Q4H5_RHIMU</name>
<organism evidence="1">
    <name type="scientific">Rhizophora mucronata</name>
    <name type="common">Asiatic mangrove</name>
    <dbReference type="NCBI Taxonomy" id="61149"/>
    <lineage>
        <taxon>Eukaryota</taxon>
        <taxon>Viridiplantae</taxon>
        <taxon>Streptophyta</taxon>
        <taxon>Embryophyta</taxon>
        <taxon>Tracheophyta</taxon>
        <taxon>Spermatophyta</taxon>
        <taxon>Magnoliopsida</taxon>
        <taxon>eudicotyledons</taxon>
        <taxon>Gunneridae</taxon>
        <taxon>Pentapetalae</taxon>
        <taxon>rosids</taxon>
        <taxon>fabids</taxon>
        <taxon>Malpighiales</taxon>
        <taxon>Rhizophoraceae</taxon>
        <taxon>Rhizophora</taxon>
    </lineage>
</organism>
<proteinExistence type="predicted"/>
<sequence>MFTKIKHRHECFPQFDVWELTTHMASLVQPETTNYIKNKKQLIQVTQGQSEEGISNPIP</sequence>
<dbReference type="EMBL" id="GGEC01081392">
    <property type="protein sequence ID" value="MBX61876.1"/>
    <property type="molecule type" value="Transcribed_RNA"/>
</dbReference>
<reference evidence="1" key="1">
    <citation type="submission" date="2018-02" db="EMBL/GenBank/DDBJ databases">
        <title>Rhizophora mucronata_Transcriptome.</title>
        <authorList>
            <person name="Meera S.P."/>
            <person name="Sreeshan A."/>
            <person name="Augustine A."/>
        </authorList>
    </citation>
    <scope>NUCLEOTIDE SEQUENCE</scope>
    <source>
        <tissue evidence="1">Leaf</tissue>
    </source>
</reference>
<dbReference type="AlphaFoldDB" id="A0A2P2Q4H5"/>